<reference evidence="2 3" key="1">
    <citation type="submission" date="2018-03" db="EMBL/GenBank/DDBJ databases">
        <title>Genomic Encyclopedia of Archaeal and Bacterial Type Strains, Phase II (KMG-II): from individual species to whole genera.</title>
        <authorList>
            <person name="Goeker M."/>
        </authorList>
    </citation>
    <scope>NUCLEOTIDE SEQUENCE [LARGE SCALE GENOMIC DNA]</scope>
    <source>
        <strain evidence="2 3">DSM 25027</strain>
    </source>
</reference>
<evidence type="ECO:0000313" key="3">
    <source>
        <dbReference type="Proteomes" id="UP000237640"/>
    </source>
</evidence>
<evidence type="ECO:0008006" key="4">
    <source>
        <dbReference type="Google" id="ProtNLM"/>
    </source>
</evidence>
<evidence type="ECO:0000313" key="2">
    <source>
        <dbReference type="EMBL" id="PRX54989.1"/>
    </source>
</evidence>
<feature type="signal peptide" evidence="1">
    <location>
        <begin position="1"/>
        <end position="22"/>
    </location>
</feature>
<gene>
    <name evidence="2" type="ORF">CLV81_3395</name>
</gene>
<organism evidence="2 3">
    <name type="scientific">Flagellimonas meridianipacifica</name>
    <dbReference type="NCBI Taxonomy" id="1080225"/>
    <lineage>
        <taxon>Bacteria</taxon>
        <taxon>Pseudomonadati</taxon>
        <taxon>Bacteroidota</taxon>
        <taxon>Flavobacteriia</taxon>
        <taxon>Flavobacteriales</taxon>
        <taxon>Flavobacteriaceae</taxon>
        <taxon>Flagellimonas</taxon>
    </lineage>
</organism>
<feature type="chain" id="PRO_5015646710" description="Lipocalin-like protein" evidence="1">
    <location>
        <begin position="23"/>
        <end position="160"/>
    </location>
</feature>
<dbReference type="AlphaFoldDB" id="A0A2T0MBW0"/>
<dbReference type="Proteomes" id="UP000237640">
    <property type="component" value="Unassembled WGS sequence"/>
</dbReference>
<protein>
    <recommendedName>
        <fullName evidence="4">Lipocalin-like protein</fullName>
    </recommendedName>
</protein>
<keyword evidence="3" id="KW-1185">Reference proteome</keyword>
<comment type="caution">
    <text evidence="2">The sequence shown here is derived from an EMBL/GenBank/DDBJ whole genome shotgun (WGS) entry which is preliminary data.</text>
</comment>
<dbReference type="EMBL" id="PVYX01000002">
    <property type="protein sequence ID" value="PRX54989.1"/>
    <property type="molecule type" value="Genomic_DNA"/>
</dbReference>
<proteinExistence type="predicted"/>
<evidence type="ECO:0000256" key="1">
    <source>
        <dbReference type="SAM" id="SignalP"/>
    </source>
</evidence>
<name>A0A2T0MBW0_9FLAO</name>
<accession>A0A2T0MBW0</accession>
<sequence>MKSFSLRIVFVLLIVLTNSCNLDDGVEQTPLPNFEVIGLWDLVEVNINPPQDLNMDGTASANLMDELECITGSLLIDGNLVWTFEQSDIAITTITGDMFSADCNGTITGTGSWFSDETEVTFSGNDDILTGLRISGDQLVNDIGEDLPGIQSFVYELRQP</sequence>
<dbReference type="RefSeq" id="WP_106146528.1">
    <property type="nucleotide sequence ID" value="NZ_PVYX01000002.1"/>
</dbReference>
<keyword evidence="1" id="KW-0732">Signal</keyword>
<dbReference type="OrthoDB" id="1452258at2"/>